<dbReference type="RefSeq" id="WP_068556532.1">
    <property type="nucleotide sequence ID" value="NZ_LOEE01000042.1"/>
</dbReference>
<reference evidence="2 3" key="1">
    <citation type="submission" date="2015-12" db="EMBL/GenBank/DDBJ databases">
        <title>Draft genome sequence of the thermoanaerobe Thermotalea metallivorans, an isolate from the runoff channel of the Great Artesian Basin, Australia.</title>
        <authorList>
            <person name="Patel B.K."/>
        </authorList>
    </citation>
    <scope>NUCLEOTIDE SEQUENCE [LARGE SCALE GENOMIC DNA]</scope>
    <source>
        <strain evidence="2 3">B2-1</strain>
    </source>
</reference>
<keyword evidence="3" id="KW-1185">Reference proteome</keyword>
<comment type="caution">
    <text evidence="2">The sequence shown here is derived from an EMBL/GenBank/DDBJ whole genome shotgun (WGS) entry which is preliminary data.</text>
</comment>
<accession>A0A140L394</accession>
<organism evidence="2 3">
    <name type="scientific">Thermotalea metallivorans</name>
    <dbReference type="NCBI Taxonomy" id="520762"/>
    <lineage>
        <taxon>Bacteria</taxon>
        <taxon>Bacillati</taxon>
        <taxon>Bacillota</taxon>
        <taxon>Clostridia</taxon>
        <taxon>Peptostreptococcales</taxon>
        <taxon>Thermotaleaceae</taxon>
        <taxon>Thermotalea</taxon>
    </lineage>
</organism>
<keyword evidence="1" id="KW-0472">Membrane</keyword>
<dbReference type="AlphaFoldDB" id="A0A140L394"/>
<sequence length="142" mass="16933">MKNNQGQNTYALDLVILPNDKMEQFNEFVKQYGNLPDKYIFREIARVKNEVSSDMLQQHVKRLDSLSKLEGFVTDYHQQRIDMVKRILASETKVSQPKSQQQAGIETQFWTGSSLLLWFLLLTAIWRRPFFRRPYFGYPYIY</sequence>
<dbReference type="Proteomes" id="UP000070456">
    <property type="component" value="Unassembled WGS sequence"/>
</dbReference>
<name>A0A140L394_9FIRM</name>
<dbReference type="EMBL" id="LOEE01000042">
    <property type="protein sequence ID" value="KXG75019.1"/>
    <property type="molecule type" value="Genomic_DNA"/>
</dbReference>
<gene>
    <name evidence="2" type="ORF">AN619_19890</name>
</gene>
<evidence type="ECO:0000313" key="3">
    <source>
        <dbReference type="Proteomes" id="UP000070456"/>
    </source>
</evidence>
<feature type="transmembrane region" description="Helical" evidence="1">
    <location>
        <begin position="109"/>
        <end position="126"/>
    </location>
</feature>
<dbReference type="STRING" id="520762.AN619_19890"/>
<keyword evidence="1" id="KW-1133">Transmembrane helix</keyword>
<evidence type="ECO:0000256" key="1">
    <source>
        <dbReference type="SAM" id="Phobius"/>
    </source>
</evidence>
<protein>
    <submittedName>
        <fullName evidence="2">Uncharacterized protein</fullName>
    </submittedName>
</protein>
<evidence type="ECO:0000313" key="2">
    <source>
        <dbReference type="EMBL" id="KXG75019.1"/>
    </source>
</evidence>
<dbReference type="OrthoDB" id="1956655at2"/>
<keyword evidence="1" id="KW-0812">Transmembrane</keyword>
<proteinExistence type="predicted"/>